<dbReference type="GeneID" id="79804715"/>
<proteinExistence type="predicted"/>
<dbReference type="Proteomes" id="UP000284242">
    <property type="component" value="Unassembled WGS sequence"/>
</dbReference>
<evidence type="ECO:0000313" key="14">
    <source>
        <dbReference type="Proteomes" id="UP000265828"/>
    </source>
</evidence>
<dbReference type="Gene3D" id="1.10.3130.10">
    <property type="entry name" value="serine acetyltransferase, domain 1"/>
    <property type="match status" value="1"/>
</dbReference>
<evidence type="ECO:0000313" key="10">
    <source>
        <dbReference type="EMBL" id="RHH15862.1"/>
    </source>
</evidence>
<reference evidence="13 14" key="2">
    <citation type="submission" date="2018-08" db="EMBL/GenBank/DDBJ databases">
        <title>A genome reference for cultivated species of the human gut microbiota.</title>
        <authorList>
            <person name="Zou Y."/>
            <person name="Xue W."/>
            <person name="Luo G."/>
        </authorList>
    </citation>
    <scope>NUCLEOTIDE SEQUENCE [LARGE SCALE GENOMIC DNA]</scope>
    <source>
        <strain evidence="8 14">AF14-23</strain>
        <strain evidence="7 17">AF21-24</strain>
        <strain evidence="6 15">AF29-2BH</strain>
        <strain evidence="10 16">AM18-2AC</strain>
        <strain evidence="9 13">AM37-4AC</strain>
    </source>
</reference>
<dbReference type="Proteomes" id="UP000095409">
    <property type="component" value="Unassembled WGS sequence"/>
</dbReference>
<dbReference type="Proteomes" id="UP000293506">
    <property type="component" value="Unassembled WGS sequence"/>
</dbReference>
<dbReference type="EMBL" id="QRJH01000010">
    <property type="protein sequence ID" value="RHH15862.1"/>
    <property type="molecule type" value="Genomic_DNA"/>
</dbReference>
<reference evidence="5 12" key="1">
    <citation type="submission" date="2015-09" db="EMBL/GenBank/DDBJ databases">
        <authorList>
            <consortium name="Pathogen Informatics"/>
        </authorList>
    </citation>
    <scope>NUCLEOTIDE SEQUENCE [LARGE SCALE GENOMIC DNA]</scope>
    <source>
        <strain evidence="5 12">2789STDY5608837</strain>
    </source>
</reference>
<evidence type="ECO:0000313" key="16">
    <source>
        <dbReference type="Proteomes" id="UP000284024"/>
    </source>
</evidence>
<dbReference type="EC" id="2.3.1.30" evidence="5"/>
<dbReference type="EMBL" id="CYZD01000019">
    <property type="protein sequence ID" value="CUO70097.1"/>
    <property type="molecule type" value="Genomic_DNA"/>
</dbReference>
<evidence type="ECO:0000256" key="1">
    <source>
        <dbReference type="ARBA" id="ARBA00004876"/>
    </source>
</evidence>
<name>A0A174H9P2_9FIRM</name>
<dbReference type="EMBL" id="QRVV01000026">
    <property type="protein sequence ID" value="RGS72780.1"/>
    <property type="molecule type" value="Genomic_DNA"/>
</dbReference>
<accession>A0A174H9P2</accession>
<evidence type="ECO:0000313" key="15">
    <source>
        <dbReference type="Proteomes" id="UP000283585"/>
    </source>
</evidence>
<dbReference type="SUPFAM" id="SSF51161">
    <property type="entry name" value="Trimeric LpxA-like enzymes"/>
    <property type="match status" value="1"/>
</dbReference>
<comment type="pathway">
    <text evidence="1">Amino-acid biosynthesis; L-cysteine biosynthesis; L-cysteine from L-serine: step 1/2.</text>
</comment>
<evidence type="ECO:0000313" key="11">
    <source>
        <dbReference type="EMBL" id="RYT68342.1"/>
    </source>
</evidence>
<dbReference type="CDD" id="cd03354">
    <property type="entry name" value="LbH_SAT"/>
    <property type="match status" value="1"/>
</dbReference>
<dbReference type="InterPro" id="IPR042122">
    <property type="entry name" value="Ser_AcTrfase_N_sf"/>
</dbReference>
<dbReference type="Proteomes" id="UP000283585">
    <property type="component" value="Unassembled WGS sequence"/>
</dbReference>
<reference evidence="11 18" key="3">
    <citation type="journal article" date="2019" name="Science, e1252229">
        <title>Invertible promoters mediate bacterial phase variation, antibiotic resistance, and host adaptation in the gut.</title>
        <authorList>
            <person name="Jiang X."/>
            <person name="Hall A.B."/>
            <person name="Arthur T.D."/>
            <person name="Plichta D.R."/>
            <person name="Covington C.T."/>
            <person name="Poyet M."/>
            <person name="Crothers J."/>
            <person name="Moses P.L."/>
            <person name="Tolonen A.C."/>
            <person name="Vlamakis H."/>
            <person name="Alm E.J."/>
            <person name="Xavier R.J."/>
        </authorList>
    </citation>
    <scope>NUCLEOTIDE SEQUENCE [LARGE SCALE GENOMIC DNA]</scope>
    <source>
        <strain evidence="18">af_0058</strain>
        <strain evidence="11">Af_0058</strain>
    </source>
</reference>
<evidence type="ECO:0000313" key="13">
    <source>
        <dbReference type="Proteomes" id="UP000265808"/>
    </source>
</evidence>
<dbReference type="EMBL" id="QSHL01000015">
    <property type="protein sequence ID" value="RHC03229.1"/>
    <property type="molecule type" value="Genomic_DNA"/>
</dbReference>
<dbReference type="EMBL" id="RCXQ01000002">
    <property type="protein sequence ID" value="RYT68342.1"/>
    <property type="molecule type" value="Genomic_DNA"/>
</dbReference>
<keyword evidence="4 5" id="KW-0012">Acyltransferase</keyword>
<evidence type="ECO:0000313" key="17">
    <source>
        <dbReference type="Proteomes" id="UP000284242"/>
    </source>
</evidence>
<dbReference type="Proteomes" id="UP000284024">
    <property type="component" value="Unassembled WGS sequence"/>
</dbReference>
<dbReference type="EMBL" id="QRZI01000015">
    <property type="protein sequence ID" value="RGV60770.1"/>
    <property type="molecule type" value="Genomic_DNA"/>
</dbReference>
<dbReference type="InterPro" id="IPR045304">
    <property type="entry name" value="LbH_SAT"/>
</dbReference>
<organism evidence="5 12">
    <name type="scientific">Blautia obeum</name>
    <dbReference type="NCBI Taxonomy" id="40520"/>
    <lineage>
        <taxon>Bacteria</taxon>
        <taxon>Bacillati</taxon>
        <taxon>Bacillota</taxon>
        <taxon>Clostridia</taxon>
        <taxon>Lachnospirales</taxon>
        <taxon>Lachnospiraceae</taxon>
        <taxon>Blautia</taxon>
    </lineage>
</organism>
<keyword evidence="2" id="KW-0028">Amino-acid biosynthesis</keyword>
<keyword evidence="3 5" id="KW-0808">Transferase</keyword>
<evidence type="ECO:0000313" key="8">
    <source>
        <dbReference type="EMBL" id="RGV60770.1"/>
    </source>
</evidence>
<evidence type="ECO:0000313" key="7">
    <source>
        <dbReference type="EMBL" id="RGS72780.1"/>
    </source>
</evidence>
<protein>
    <submittedName>
        <fullName evidence="5">Serine acetyltransferase</fullName>
        <ecNumber evidence="5">2.3.1.30</ecNumber>
    </submittedName>
</protein>
<dbReference type="RefSeq" id="WP_055066569.1">
    <property type="nucleotide sequence ID" value="NZ_CP176627.1"/>
</dbReference>
<dbReference type="AlphaFoldDB" id="A0A174H9P2"/>
<evidence type="ECO:0000313" key="18">
    <source>
        <dbReference type="Proteomes" id="UP000293506"/>
    </source>
</evidence>
<evidence type="ECO:0000313" key="6">
    <source>
        <dbReference type="EMBL" id="RGQ02542.1"/>
    </source>
</evidence>
<dbReference type="Proteomes" id="UP000265808">
    <property type="component" value="Unassembled WGS sequence"/>
</dbReference>
<dbReference type="GO" id="GO:0008652">
    <property type="term" value="P:amino acid biosynthetic process"/>
    <property type="evidence" value="ECO:0007669"/>
    <property type="project" value="UniProtKB-KW"/>
</dbReference>
<evidence type="ECO:0000313" key="12">
    <source>
        <dbReference type="Proteomes" id="UP000095409"/>
    </source>
</evidence>
<dbReference type="PANTHER" id="PTHR42811">
    <property type="entry name" value="SERINE ACETYLTRANSFERASE"/>
    <property type="match status" value="1"/>
</dbReference>
<evidence type="ECO:0000256" key="3">
    <source>
        <dbReference type="ARBA" id="ARBA00022679"/>
    </source>
</evidence>
<dbReference type="GO" id="GO:0009001">
    <property type="term" value="F:serine O-acetyltransferase activity"/>
    <property type="evidence" value="ECO:0007669"/>
    <property type="project" value="UniProtKB-EC"/>
</dbReference>
<dbReference type="Proteomes" id="UP000265828">
    <property type="component" value="Unassembled WGS sequence"/>
</dbReference>
<evidence type="ECO:0000256" key="2">
    <source>
        <dbReference type="ARBA" id="ARBA00022605"/>
    </source>
</evidence>
<sequence length="310" mass="34679">MNRKKDVILRATVALTENYKKEELFMPKNNRELPSRAAVIDVVKELRSVIFPGYFWNDSAAKVFPEYFAGYRLNDLYDRLKEQIEIALLYAQPELEQEGAEEEADRICAGFFEQLPEVQQRLLKDVQAGFDGDPAAKSKEEIISSYPGLFAIYVYRLAHLLYKEEVPYIPRIMTEYAHGKTGIDINPGATIGDYFFIDHGTGVVIGETTEIGCNVKLYQGVTLGALSTRQGQQLANVKRHPTIRDNVTIYSNASVLGGETVVGENTIIGGNTFITESVPANTKVSAKSPELVIKKSRSAVSKTDVWDWQD</sequence>
<dbReference type="InterPro" id="IPR011004">
    <property type="entry name" value="Trimer_LpxA-like_sf"/>
</dbReference>
<gene>
    <name evidence="5" type="primary">cysE</name>
    <name evidence="10" type="ORF">DW222_15300</name>
    <name evidence="9" type="ORF">DW859_15465</name>
    <name evidence="8" type="ORF">DWW07_16055</name>
    <name evidence="7" type="ORF">DWX77_10125</name>
    <name evidence="6" type="ORF">DWZ12_15220</name>
    <name evidence="11" type="ORF">EAI82_03865</name>
    <name evidence="5" type="ORF">ERS852394_02802</name>
</gene>
<evidence type="ECO:0000313" key="9">
    <source>
        <dbReference type="EMBL" id="RHC03229.1"/>
    </source>
</evidence>
<dbReference type="Gene3D" id="2.160.10.10">
    <property type="entry name" value="Hexapeptide repeat proteins"/>
    <property type="match status" value="1"/>
</dbReference>
<dbReference type="EMBL" id="QRSS01000028">
    <property type="protein sequence ID" value="RGQ02542.1"/>
    <property type="molecule type" value="Genomic_DNA"/>
</dbReference>
<evidence type="ECO:0000313" key="5">
    <source>
        <dbReference type="EMBL" id="CUO70097.1"/>
    </source>
</evidence>
<evidence type="ECO:0000256" key="4">
    <source>
        <dbReference type="ARBA" id="ARBA00023315"/>
    </source>
</evidence>